<organism evidence="1 2">
    <name type="scientific">Sphingobacterium puteale</name>
    <dbReference type="NCBI Taxonomy" id="2420510"/>
    <lineage>
        <taxon>Bacteria</taxon>
        <taxon>Pseudomonadati</taxon>
        <taxon>Bacteroidota</taxon>
        <taxon>Sphingobacteriia</taxon>
        <taxon>Sphingobacteriales</taxon>
        <taxon>Sphingobacteriaceae</taxon>
        <taxon>Sphingobacterium</taxon>
    </lineage>
</organism>
<proteinExistence type="predicted"/>
<evidence type="ECO:0008006" key="3">
    <source>
        <dbReference type="Google" id="ProtNLM"/>
    </source>
</evidence>
<evidence type="ECO:0000313" key="2">
    <source>
        <dbReference type="Proteomes" id="UP000282423"/>
    </source>
</evidence>
<dbReference type="EMBL" id="RBWS01000022">
    <property type="protein sequence ID" value="RKO69165.1"/>
    <property type="molecule type" value="Genomic_DNA"/>
</dbReference>
<sequence>MIETRSLFINLKSNKMKHLKLILCIITFLFSSCKKEQCVTCIAESSDGKIIETRMACDKNDSYLKGFIDGFKDRHRENKEDEINVQCTYNK</sequence>
<dbReference type="Proteomes" id="UP000282423">
    <property type="component" value="Unassembled WGS sequence"/>
</dbReference>
<dbReference type="AlphaFoldDB" id="A0A420VSB8"/>
<name>A0A420VSB8_9SPHI</name>
<reference evidence="1 2" key="1">
    <citation type="submission" date="2018-10" db="EMBL/GenBank/DDBJ databases">
        <title>Sphingobacterium sp. M05W1-28.</title>
        <authorList>
            <person name="Cai H."/>
        </authorList>
    </citation>
    <scope>NUCLEOTIDE SEQUENCE [LARGE SCALE GENOMIC DNA]</scope>
    <source>
        <strain evidence="1 2">M05W1-28</strain>
    </source>
</reference>
<protein>
    <recommendedName>
        <fullName evidence="3">Lipoprotein</fullName>
    </recommendedName>
</protein>
<dbReference type="PROSITE" id="PS51257">
    <property type="entry name" value="PROKAR_LIPOPROTEIN"/>
    <property type="match status" value="1"/>
</dbReference>
<accession>A0A420VSB8</accession>
<evidence type="ECO:0000313" key="1">
    <source>
        <dbReference type="EMBL" id="RKO69165.1"/>
    </source>
</evidence>
<gene>
    <name evidence="1" type="ORF">D7322_23310</name>
</gene>
<comment type="caution">
    <text evidence="1">The sequence shown here is derived from an EMBL/GenBank/DDBJ whole genome shotgun (WGS) entry which is preliminary data.</text>
</comment>
<keyword evidence="2" id="KW-1185">Reference proteome</keyword>